<dbReference type="KEGG" id="csq:CSCA_2551"/>
<protein>
    <submittedName>
        <fullName evidence="1">Uncharacterized protein</fullName>
    </submittedName>
</protein>
<dbReference type="AlphaFoldDB" id="A0A0E3GR44"/>
<name>A0A0E3GR44_CLOSL</name>
<dbReference type="SUPFAM" id="SSF52833">
    <property type="entry name" value="Thioredoxin-like"/>
    <property type="match status" value="1"/>
</dbReference>
<keyword evidence="2" id="KW-1185">Reference proteome</keyword>
<gene>
    <name evidence="1" type="ORF">CSCA_2551</name>
</gene>
<dbReference type="InterPro" id="IPR036249">
    <property type="entry name" value="Thioredoxin-like_sf"/>
</dbReference>
<dbReference type="Proteomes" id="UP000033115">
    <property type="component" value="Chromosome"/>
</dbReference>
<accession>A0A0E3GR44</accession>
<reference evidence="1 2" key="1">
    <citation type="journal article" date="2015" name="J. Biotechnol.">
        <title>Complete genome sequence of a malodorant-producing acetogen, Clostridium scatologenes ATCC 25775(T).</title>
        <authorList>
            <person name="Zhu Z."/>
            <person name="Guo T."/>
            <person name="Zheng H."/>
            <person name="Song T."/>
            <person name="Ouyang P."/>
            <person name="Xie J."/>
        </authorList>
    </citation>
    <scope>NUCLEOTIDE SEQUENCE [LARGE SCALE GENOMIC DNA]</scope>
    <source>
        <strain evidence="1 2">ATCC 25775</strain>
    </source>
</reference>
<dbReference type="HOGENOM" id="CLU_2179222_0_0_9"/>
<sequence>MLKKLNDNNFEGFVGESFYSVIGFYYPSVKDGDKMLNVMESFEETHGNIACGTMDITEQEIPDEYGIGEDESPVIVVFKQGNAIKAITEFSSENIQNAITPPGKNITLQ</sequence>
<dbReference type="RefSeq" id="WP_029161719.1">
    <property type="nucleotide sequence ID" value="NZ_CP009933.1"/>
</dbReference>
<organism evidence="1 2">
    <name type="scientific">Clostridium scatologenes</name>
    <dbReference type="NCBI Taxonomy" id="1548"/>
    <lineage>
        <taxon>Bacteria</taxon>
        <taxon>Bacillati</taxon>
        <taxon>Bacillota</taxon>
        <taxon>Clostridia</taxon>
        <taxon>Eubacteriales</taxon>
        <taxon>Clostridiaceae</taxon>
        <taxon>Clostridium</taxon>
    </lineage>
</organism>
<proteinExistence type="predicted"/>
<evidence type="ECO:0000313" key="2">
    <source>
        <dbReference type="Proteomes" id="UP000033115"/>
    </source>
</evidence>
<dbReference type="Gene3D" id="3.40.30.10">
    <property type="entry name" value="Glutaredoxin"/>
    <property type="match status" value="1"/>
</dbReference>
<dbReference type="EMBL" id="CP009933">
    <property type="protein sequence ID" value="AKA69676.1"/>
    <property type="molecule type" value="Genomic_DNA"/>
</dbReference>
<evidence type="ECO:0000313" key="1">
    <source>
        <dbReference type="EMBL" id="AKA69676.1"/>
    </source>
</evidence>